<proteinExistence type="predicted"/>
<accession>A0A380TFQ8</accession>
<evidence type="ECO:0000313" key="1">
    <source>
        <dbReference type="EMBL" id="SUS07275.1"/>
    </source>
</evidence>
<gene>
    <name evidence="1" type="ORF">DF3PB_4030003</name>
</gene>
<sequence length="66" mass="7191">MLGQGQASLHYNLILARVDSLDAGSGAEGGADNAKPSNVRYKLRTMVNKIYRRKVKVSARIICLCV</sequence>
<dbReference type="AlphaFoldDB" id="A0A380TFQ8"/>
<organism evidence="1">
    <name type="scientific">metagenome</name>
    <dbReference type="NCBI Taxonomy" id="256318"/>
    <lineage>
        <taxon>unclassified sequences</taxon>
        <taxon>metagenomes</taxon>
    </lineage>
</organism>
<dbReference type="EMBL" id="UIDG01000339">
    <property type="protein sequence ID" value="SUS07275.1"/>
    <property type="molecule type" value="Genomic_DNA"/>
</dbReference>
<reference evidence="1" key="1">
    <citation type="submission" date="2018-07" db="EMBL/GenBank/DDBJ databases">
        <authorList>
            <person name="Quirk P.G."/>
            <person name="Krulwich T.A."/>
        </authorList>
    </citation>
    <scope>NUCLEOTIDE SEQUENCE</scope>
</reference>
<name>A0A380TFQ8_9ZZZZ</name>
<protein>
    <submittedName>
        <fullName evidence="1">Uncharacterized protein</fullName>
    </submittedName>
</protein>